<protein>
    <submittedName>
        <fullName evidence="6">Aminotransferase, class V</fullName>
    </submittedName>
</protein>
<comment type="cofactor">
    <cofactor evidence="1 4">
        <name>pyridoxal 5'-phosphate</name>
        <dbReference type="ChEBI" id="CHEBI:597326"/>
    </cofactor>
</comment>
<dbReference type="PANTHER" id="PTHR43586:SF15">
    <property type="entry name" value="BLR3095 PROTEIN"/>
    <property type="match status" value="1"/>
</dbReference>
<dbReference type="InterPro" id="IPR000192">
    <property type="entry name" value="Aminotrans_V_dom"/>
</dbReference>
<proteinExistence type="inferred from homology"/>
<keyword evidence="6" id="KW-0032">Aminotransferase</keyword>
<evidence type="ECO:0000313" key="6">
    <source>
        <dbReference type="EMBL" id="ERI78206.1"/>
    </source>
</evidence>
<evidence type="ECO:0000259" key="5">
    <source>
        <dbReference type="Pfam" id="PF00266"/>
    </source>
</evidence>
<dbReference type="InterPro" id="IPR015424">
    <property type="entry name" value="PyrdxlP-dep_Trfase"/>
</dbReference>
<gene>
    <name evidence="6" type="ORF">CLOSYM_01633</name>
</gene>
<evidence type="ECO:0000313" key="7">
    <source>
        <dbReference type="Proteomes" id="UP000016491"/>
    </source>
</evidence>
<feature type="domain" description="Aminotransferase class V" evidence="5">
    <location>
        <begin position="43"/>
        <end position="356"/>
    </location>
</feature>
<dbReference type="InterPro" id="IPR020578">
    <property type="entry name" value="Aminotrans_V_PyrdxlP_BS"/>
</dbReference>
<accession>A0ABC9TZG4</accession>
<dbReference type="Proteomes" id="UP000016491">
    <property type="component" value="Unassembled WGS sequence"/>
</dbReference>
<dbReference type="Gene3D" id="3.90.1150.10">
    <property type="entry name" value="Aspartate Aminotransferase, domain 1"/>
    <property type="match status" value="1"/>
</dbReference>
<dbReference type="Pfam" id="PF00266">
    <property type="entry name" value="Aminotran_5"/>
    <property type="match status" value="1"/>
</dbReference>
<evidence type="ECO:0000256" key="3">
    <source>
        <dbReference type="RuleBase" id="RU004075"/>
    </source>
</evidence>
<comment type="caution">
    <text evidence="6">The sequence shown here is derived from an EMBL/GenBank/DDBJ whole genome shotgun (WGS) entry which is preliminary data.</text>
</comment>
<dbReference type="PANTHER" id="PTHR43586">
    <property type="entry name" value="CYSTEINE DESULFURASE"/>
    <property type="match status" value="1"/>
</dbReference>
<dbReference type="InterPro" id="IPR015422">
    <property type="entry name" value="PyrdxlP-dep_Trfase_small"/>
</dbReference>
<dbReference type="Gene3D" id="3.40.640.10">
    <property type="entry name" value="Type I PLP-dependent aspartate aminotransferase-like (Major domain)"/>
    <property type="match status" value="1"/>
</dbReference>
<comment type="similarity">
    <text evidence="3">Belongs to the class-V pyridoxal-phosphate-dependent aminotransferase family.</text>
</comment>
<evidence type="ECO:0000256" key="1">
    <source>
        <dbReference type="ARBA" id="ARBA00001933"/>
    </source>
</evidence>
<reference evidence="6 7" key="1">
    <citation type="submission" date="2013-07" db="EMBL/GenBank/DDBJ databases">
        <authorList>
            <person name="Weinstock G."/>
            <person name="Sodergren E."/>
            <person name="Wylie T."/>
            <person name="Fulton L."/>
            <person name="Fulton R."/>
            <person name="Fronick C."/>
            <person name="O'Laughlin M."/>
            <person name="Godfrey J."/>
            <person name="Miner T."/>
            <person name="Herter B."/>
            <person name="Appelbaum E."/>
            <person name="Cordes M."/>
            <person name="Lek S."/>
            <person name="Wollam A."/>
            <person name="Pepin K.H."/>
            <person name="Palsikar V.B."/>
            <person name="Mitreva M."/>
            <person name="Wilson R.K."/>
        </authorList>
    </citation>
    <scope>NUCLEOTIDE SEQUENCE [LARGE SCALE GENOMIC DNA]</scope>
    <source>
        <strain evidence="6 7">ATCC 14940</strain>
    </source>
</reference>
<keyword evidence="6" id="KW-0808">Transferase</keyword>
<dbReference type="PROSITE" id="PS00595">
    <property type="entry name" value="AA_TRANSFER_CLASS_5"/>
    <property type="match status" value="1"/>
</dbReference>
<sequence length="435" mass="48978">MYTYGKGLGTALTEMYARRIIEMNIDFEKIRKEEWPVLETMTFLDAACVSFAPQRTVKAVKAFADMTAVQEEANSSAHHIAMDSLRHKAYDEAAKLLNADPEEIALVESTSHGLNIAAQGIELQDGDNIITTNLEFIQVALPWCVMRKDKNIDIRVCKTEDNRFTAKDFAALVDDKTKLIVMSTLEWCNGWQTDLKELGDYCKEKGVYLVVDAVQQLGVTKIDTKACHIDILTAGGHKWLNSPYGTGVLYVNKETLPKLKQSYAGYLNTTVPEGGWGAYWENPAAPSVNNWTFDNTARKFEIGGTSNYTGAIALGESLALVNEIGIENIEKRVREIAVYCMDRIEEIGGTLITHRDPGHFGGIVIARLYDDLDVDRMILKKLHARRIFIAQRFTDFIGGFRISCQYFNNEKDIDTMIDAMKELIKEIGREPDYKK</sequence>
<dbReference type="InterPro" id="IPR015421">
    <property type="entry name" value="PyrdxlP-dep_Trfase_major"/>
</dbReference>
<dbReference type="SUPFAM" id="SSF53383">
    <property type="entry name" value="PLP-dependent transferases"/>
    <property type="match status" value="1"/>
</dbReference>
<keyword evidence="2" id="KW-0663">Pyridoxal phosphate</keyword>
<organism evidence="6 7">
    <name type="scientific">[Clostridium] symbiosum ATCC 14940</name>
    <dbReference type="NCBI Taxonomy" id="411472"/>
    <lineage>
        <taxon>Bacteria</taxon>
        <taxon>Bacillati</taxon>
        <taxon>Bacillota</taxon>
        <taxon>Clostridia</taxon>
        <taxon>Lachnospirales</taxon>
        <taxon>Lachnospiraceae</taxon>
        <taxon>Otoolea</taxon>
    </lineage>
</organism>
<evidence type="ECO:0000256" key="2">
    <source>
        <dbReference type="ARBA" id="ARBA00022898"/>
    </source>
</evidence>
<dbReference type="EMBL" id="AWSU01000126">
    <property type="protein sequence ID" value="ERI78206.1"/>
    <property type="molecule type" value="Genomic_DNA"/>
</dbReference>
<dbReference type="AlphaFoldDB" id="A0ABC9TZG4"/>
<evidence type="ECO:0000256" key="4">
    <source>
        <dbReference type="RuleBase" id="RU004504"/>
    </source>
</evidence>
<name>A0ABC9TZG4_CLOSY</name>
<dbReference type="GO" id="GO:0008483">
    <property type="term" value="F:transaminase activity"/>
    <property type="evidence" value="ECO:0007669"/>
    <property type="project" value="UniProtKB-KW"/>
</dbReference>